<dbReference type="GeneID" id="8504444"/>
<dbReference type="OrthoDB" id="10491643at2759"/>
<reference evidence="2" key="1">
    <citation type="journal article" date="2015" name="PLoS Genet.">
        <title>The dynamic genome and transcriptome of the human fungal pathogen Blastomyces and close relative Emmonsia.</title>
        <authorList>
            <person name="Munoz J.F."/>
            <person name="Gauthier G.M."/>
            <person name="Desjardins C.A."/>
            <person name="Gallo J.E."/>
            <person name="Holder J."/>
            <person name="Sullivan T.D."/>
            <person name="Marty A.J."/>
            <person name="Carmen J.C."/>
            <person name="Chen Z."/>
            <person name="Ding L."/>
            <person name="Gujja S."/>
            <person name="Magrini V."/>
            <person name="Misas E."/>
            <person name="Mitreva M."/>
            <person name="Priest M."/>
            <person name="Saif S."/>
            <person name="Whiston E.A."/>
            <person name="Young S."/>
            <person name="Zeng Q."/>
            <person name="Goldman W.E."/>
            <person name="Mardis E.R."/>
            <person name="Taylor J.W."/>
            <person name="McEwen J.G."/>
            <person name="Clay O.K."/>
            <person name="Klein B.S."/>
            <person name="Cuomo C.A."/>
        </authorList>
    </citation>
    <scope>NUCLEOTIDE SEQUENCE [LARGE SCALE GENOMIC DNA]</scope>
    <source>
        <strain evidence="2">SLH14081</strain>
    </source>
</reference>
<evidence type="ECO:0000313" key="1">
    <source>
        <dbReference type="EMBL" id="OAT08982.1"/>
    </source>
</evidence>
<gene>
    <name evidence="1" type="ORF">BDBG_04569</name>
</gene>
<dbReference type="VEuPathDB" id="FungiDB:BDBG_04569"/>
<sequence>MMSDVCSESLGGQDSKAETKRWWGHHSRSACYCSPKEYKERSSASGKAGRGQRWTDAIMPDNINLRGPSIYRKILHGSPSCGQALHKFHRLKWTFYRFTLSIRVRKGEISLTLKRKRILLIIPCSLLFSPGKKAELRAILLLFAAMEGTTLM</sequence>
<dbReference type="AlphaFoldDB" id="A0A179URD8"/>
<dbReference type="KEGG" id="bgh:BDBG_04569"/>
<name>A0A179URD8_BLAGS</name>
<protein>
    <submittedName>
        <fullName evidence="1">Uncharacterized protein</fullName>
    </submittedName>
</protein>
<evidence type="ECO:0000313" key="2">
    <source>
        <dbReference type="Proteomes" id="UP000002038"/>
    </source>
</evidence>
<keyword evidence="2" id="KW-1185">Reference proteome</keyword>
<accession>A0A179URD8</accession>
<organism evidence="1 2">
    <name type="scientific">Blastomyces gilchristii (strain SLH14081)</name>
    <name type="common">Blastomyces dermatitidis</name>
    <dbReference type="NCBI Taxonomy" id="559298"/>
    <lineage>
        <taxon>Eukaryota</taxon>
        <taxon>Fungi</taxon>
        <taxon>Dikarya</taxon>
        <taxon>Ascomycota</taxon>
        <taxon>Pezizomycotina</taxon>
        <taxon>Eurotiomycetes</taxon>
        <taxon>Eurotiomycetidae</taxon>
        <taxon>Onygenales</taxon>
        <taxon>Ajellomycetaceae</taxon>
        <taxon>Blastomyces</taxon>
    </lineage>
</organism>
<dbReference type="RefSeq" id="XP_002624705.2">
    <property type="nucleotide sequence ID" value="XM_002624659.2"/>
</dbReference>
<proteinExistence type="predicted"/>
<dbReference type="EMBL" id="GG657456">
    <property type="protein sequence ID" value="OAT08982.1"/>
    <property type="molecule type" value="Genomic_DNA"/>
</dbReference>
<dbReference type="Proteomes" id="UP000002038">
    <property type="component" value="Unassembled WGS sequence"/>
</dbReference>